<accession>D7DNB4</accession>
<proteinExistence type="predicted"/>
<evidence type="ECO:0000313" key="2">
    <source>
        <dbReference type="EMBL" id="ADI30915.1"/>
    </source>
</evidence>
<dbReference type="EMBL" id="CP002056">
    <property type="protein sequence ID" value="ADI30915.1"/>
    <property type="molecule type" value="Genomic_DNA"/>
</dbReference>
<keyword evidence="2" id="KW-0396">Initiation factor</keyword>
<dbReference type="InterPro" id="IPR003491">
    <property type="entry name" value="REP-like_C"/>
</dbReference>
<gene>
    <name evidence="2" type="ordered locus">M301_2558</name>
</gene>
<organism evidence="2 3">
    <name type="scientific">Methylotenera versatilis (strain 301)</name>
    <dbReference type="NCBI Taxonomy" id="666681"/>
    <lineage>
        <taxon>Bacteria</taxon>
        <taxon>Pseudomonadati</taxon>
        <taxon>Pseudomonadota</taxon>
        <taxon>Betaproteobacteria</taxon>
        <taxon>Nitrosomonadales</taxon>
        <taxon>Methylophilaceae</taxon>
        <taxon>Methylotenera</taxon>
    </lineage>
</organism>
<dbReference type="KEGG" id="meh:M301_2558"/>
<feature type="domain" description="Replication initiation protein-like C-terminal" evidence="1">
    <location>
        <begin position="190"/>
        <end position="360"/>
    </location>
</feature>
<evidence type="ECO:0000259" key="1">
    <source>
        <dbReference type="Pfam" id="PF02486"/>
    </source>
</evidence>
<protein>
    <submittedName>
        <fullName evidence="2">Replication initiation factor</fullName>
    </submittedName>
</protein>
<dbReference type="RefSeq" id="WP_013149222.1">
    <property type="nucleotide sequence ID" value="NC_014207.1"/>
</dbReference>
<dbReference type="GO" id="GO:0003743">
    <property type="term" value="F:translation initiation factor activity"/>
    <property type="evidence" value="ECO:0007669"/>
    <property type="project" value="UniProtKB-KW"/>
</dbReference>
<dbReference type="STRING" id="666681.M301_2558"/>
<evidence type="ECO:0000313" key="3">
    <source>
        <dbReference type="Proteomes" id="UP000000383"/>
    </source>
</evidence>
<reference evidence="3" key="1">
    <citation type="submission" date="2010-05" db="EMBL/GenBank/DDBJ databases">
        <title>Complete sequence of Methylotenera sp. 301.</title>
        <authorList>
            <person name="Lucas S."/>
            <person name="Copeland A."/>
            <person name="Lapidus A."/>
            <person name="Cheng J.-F."/>
            <person name="Bruce D."/>
            <person name="Goodwin L."/>
            <person name="Pitluck S."/>
            <person name="Clum A."/>
            <person name="Land M."/>
            <person name="Hauser L."/>
            <person name="Kyrpides N."/>
            <person name="Ivanova N."/>
            <person name="Chistoservova L."/>
            <person name="Kalyuzhnaya M."/>
            <person name="Woyke T."/>
        </authorList>
    </citation>
    <scope>NUCLEOTIDE SEQUENCE [LARGE SCALE GENOMIC DNA]</scope>
    <source>
        <strain evidence="3">301</strain>
    </source>
</reference>
<dbReference type="HOGENOM" id="CLU_725241_0_0_4"/>
<sequence length="381" mass="42468">MKVYKKLDFIKTAFGSGIGASALALTESPNEGGTTASEYAAASQSTTHPRLVIRGESLNTKSHEDSGESYELFSFNGKPVLISTPLPKSDGEPYAAITDFLNCTFPYKEHDHDELVFDLINCLGNSFSPLSNRFRGLHGLEHSIQLGESKTFLAYGGQNNTAFLSIPGEACHMIPSWANLAKLLQNKLKAKITRWDGAVDDFIGLHTVDSAVELYIAGAFNAGGKRPSCDQRGNWLMPDGNGRTFYIGKRENGKMMRIYEKGMQLGEKWSPWVRWEIELHNVDREIPWDVLLEPGKYVAGAYPKATGWIQNEMSRVRTMQNTTRISYDHMTACTSLSFGKHLNVMLEVEGSAEKVLQKLIRDGIPKRLDLPIVDKNEGWDK</sequence>
<dbReference type="Proteomes" id="UP000000383">
    <property type="component" value="Chromosome"/>
</dbReference>
<dbReference type="eggNOG" id="COG2946">
    <property type="taxonomic scope" value="Bacteria"/>
</dbReference>
<dbReference type="OrthoDB" id="9809126at2"/>
<reference evidence="2 3" key="2">
    <citation type="journal article" date="2011" name="J. Bacteriol.">
        <title>Genomes of three methylotrophs from a single niche uncover genetic and metabolic divergence of Methylophilaceae.</title>
        <authorList>
            <person name="Lapidus A."/>
            <person name="Clum A."/>
            <person name="Labutti K."/>
            <person name="Kaluzhnaya M.G."/>
            <person name="Lim S."/>
            <person name="Beck D.A."/>
            <person name="Glavina Del Rio T."/>
            <person name="Nolan M."/>
            <person name="Mavromatis K."/>
            <person name="Huntemann M."/>
            <person name="Lucas S."/>
            <person name="Lidstrom M.E."/>
            <person name="Ivanova N."/>
            <person name="Chistoserdova L."/>
        </authorList>
    </citation>
    <scope>NUCLEOTIDE SEQUENCE [LARGE SCALE GENOMIC DNA]</scope>
    <source>
        <strain evidence="2 3">301</strain>
    </source>
</reference>
<keyword evidence="2" id="KW-0648">Protein biosynthesis</keyword>
<name>D7DNB4_METV0</name>
<keyword evidence="3" id="KW-1185">Reference proteome</keyword>
<dbReference type="AlphaFoldDB" id="D7DNB4"/>
<dbReference type="Pfam" id="PF02486">
    <property type="entry name" value="Rep_trans"/>
    <property type="match status" value="1"/>
</dbReference>